<organism evidence="2 3">
    <name type="scientific">Cryptolaemus montrouzieri</name>
    <dbReference type="NCBI Taxonomy" id="559131"/>
    <lineage>
        <taxon>Eukaryota</taxon>
        <taxon>Metazoa</taxon>
        <taxon>Ecdysozoa</taxon>
        <taxon>Arthropoda</taxon>
        <taxon>Hexapoda</taxon>
        <taxon>Insecta</taxon>
        <taxon>Pterygota</taxon>
        <taxon>Neoptera</taxon>
        <taxon>Endopterygota</taxon>
        <taxon>Coleoptera</taxon>
        <taxon>Polyphaga</taxon>
        <taxon>Cucujiformia</taxon>
        <taxon>Coccinelloidea</taxon>
        <taxon>Coccinellidae</taxon>
        <taxon>Scymninae</taxon>
        <taxon>Scymnini</taxon>
        <taxon>Cryptolaemus</taxon>
    </lineage>
</organism>
<sequence>MLVVFFFLSAVVGVMSHPPSPMTPEVPPTNANAYGYAFSGGWPDVFPDNSFLGGGAMPIGEFLSNLRKQQENFESVDTFVFSFSSSSGTSKSQAQSSITFDRDGNSNILNWASDAMARGGPFPPEIPKNLQRDAEGVYAGGIIGPSGVYQTAKLFPENPNIPNIETRFASSNPSPDGNNFVAVASSSQSGSRTVDGKTTGFRKATTTVNDNGKVTTYTVQDP</sequence>
<keyword evidence="3" id="KW-1185">Reference proteome</keyword>
<comment type="caution">
    <text evidence="2">The sequence shown here is derived from an EMBL/GenBank/DDBJ whole genome shotgun (WGS) entry which is preliminary data.</text>
</comment>
<dbReference type="EMBL" id="JABFTP020000186">
    <property type="protein sequence ID" value="KAL3290178.1"/>
    <property type="molecule type" value="Genomic_DNA"/>
</dbReference>
<gene>
    <name evidence="2" type="ORF">HHI36_023539</name>
</gene>
<dbReference type="Proteomes" id="UP001516400">
    <property type="component" value="Unassembled WGS sequence"/>
</dbReference>
<accession>A0ABD2PH80</accession>
<keyword evidence="1" id="KW-0732">Signal</keyword>
<name>A0ABD2PH80_9CUCU</name>
<reference evidence="2 3" key="1">
    <citation type="journal article" date="2021" name="BMC Biol.">
        <title>Horizontally acquired antibacterial genes associated with adaptive radiation of ladybird beetles.</title>
        <authorList>
            <person name="Li H.S."/>
            <person name="Tang X.F."/>
            <person name="Huang Y.H."/>
            <person name="Xu Z.Y."/>
            <person name="Chen M.L."/>
            <person name="Du X.Y."/>
            <person name="Qiu B.Y."/>
            <person name="Chen P.T."/>
            <person name="Zhang W."/>
            <person name="Slipinski A."/>
            <person name="Escalona H.E."/>
            <person name="Waterhouse R.M."/>
            <person name="Zwick A."/>
            <person name="Pang H."/>
        </authorList>
    </citation>
    <scope>NUCLEOTIDE SEQUENCE [LARGE SCALE GENOMIC DNA]</scope>
    <source>
        <strain evidence="2">SYSU2018</strain>
    </source>
</reference>
<feature type="chain" id="PRO_5044797498" evidence="1">
    <location>
        <begin position="17"/>
        <end position="222"/>
    </location>
</feature>
<evidence type="ECO:0000256" key="1">
    <source>
        <dbReference type="SAM" id="SignalP"/>
    </source>
</evidence>
<evidence type="ECO:0000313" key="2">
    <source>
        <dbReference type="EMBL" id="KAL3290178.1"/>
    </source>
</evidence>
<proteinExistence type="predicted"/>
<evidence type="ECO:0000313" key="3">
    <source>
        <dbReference type="Proteomes" id="UP001516400"/>
    </source>
</evidence>
<protein>
    <submittedName>
        <fullName evidence="2">Uncharacterized protein</fullName>
    </submittedName>
</protein>
<feature type="signal peptide" evidence="1">
    <location>
        <begin position="1"/>
        <end position="16"/>
    </location>
</feature>
<dbReference type="AlphaFoldDB" id="A0ABD2PH80"/>